<dbReference type="EMBL" id="OV651821">
    <property type="protein sequence ID" value="CAH1115027.1"/>
    <property type="molecule type" value="Genomic_DNA"/>
</dbReference>
<evidence type="ECO:0000256" key="5">
    <source>
        <dbReference type="ARBA" id="ARBA00023136"/>
    </source>
</evidence>
<gene>
    <name evidence="7" type="ORF">PSYICH_LOCUS15644</name>
</gene>
<feature type="transmembrane region" description="Helical" evidence="6">
    <location>
        <begin position="80"/>
        <end position="100"/>
    </location>
</feature>
<dbReference type="InterPro" id="IPR038330">
    <property type="entry name" value="TspO/MBR-related_sf"/>
</dbReference>
<dbReference type="OrthoDB" id="8841220at2759"/>
<evidence type="ECO:0000256" key="4">
    <source>
        <dbReference type="ARBA" id="ARBA00022989"/>
    </source>
</evidence>
<accession>A0A9P0GL14</accession>
<dbReference type="PANTHER" id="PTHR10057:SF0">
    <property type="entry name" value="TRANSLOCATOR PROTEIN"/>
    <property type="match status" value="1"/>
</dbReference>
<dbReference type="PANTHER" id="PTHR10057">
    <property type="entry name" value="PERIPHERAL-TYPE BENZODIAZEPINE RECEPTOR"/>
    <property type="match status" value="1"/>
</dbReference>
<dbReference type="Proteomes" id="UP001153636">
    <property type="component" value="Chromosome 9"/>
</dbReference>
<comment type="similarity">
    <text evidence="2">Belongs to the TspO/BZRP family.</text>
</comment>
<evidence type="ECO:0000256" key="2">
    <source>
        <dbReference type="ARBA" id="ARBA00007524"/>
    </source>
</evidence>
<dbReference type="Pfam" id="PF03073">
    <property type="entry name" value="TspO_MBR"/>
    <property type="match status" value="1"/>
</dbReference>
<name>A0A9P0GL14_9CUCU</name>
<evidence type="ECO:0000313" key="7">
    <source>
        <dbReference type="EMBL" id="CAH1115027.1"/>
    </source>
</evidence>
<dbReference type="AlphaFoldDB" id="A0A9P0GL14"/>
<comment type="subcellular location">
    <subcellularLocation>
        <location evidence="1">Membrane</location>
        <topology evidence="1">Multi-pass membrane protein</topology>
    </subcellularLocation>
</comment>
<sequence>MIEINWPAIGFTVLPNLGGIAGGFITKKSINPWYEGLKKPEWRPPNWAFGPVWTTLYSSMGYASYLVYRDGNGFEGGAKLPLMVYGVNILANWLWTPIFFGKKDIKLALYEMQLVNGTALATAYLFYKVNHTAGFIILPYCLWLSVATALNYVIYRDNKDKIKEIKET</sequence>
<evidence type="ECO:0000256" key="3">
    <source>
        <dbReference type="ARBA" id="ARBA00022692"/>
    </source>
</evidence>
<feature type="transmembrane region" description="Helical" evidence="6">
    <location>
        <begin position="133"/>
        <end position="155"/>
    </location>
</feature>
<feature type="transmembrane region" description="Helical" evidence="6">
    <location>
        <begin position="6"/>
        <end position="26"/>
    </location>
</feature>
<evidence type="ECO:0008006" key="9">
    <source>
        <dbReference type="Google" id="ProtNLM"/>
    </source>
</evidence>
<keyword evidence="4 6" id="KW-1133">Transmembrane helix</keyword>
<dbReference type="CDD" id="cd15904">
    <property type="entry name" value="TSPO_MBR"/>
    <property type="match status" value="1"/>
</dbReference>
<keyword evidence="3 6" id="KW-0812">Transmembrane</keyword>
<keyword evidence="8" id="KW-1185">Reference proteome</keyword>
<dbReference type="GO" id="GO:0005741">
    <property type="term" value="C:mitochondrial outer membrane"/>
    <property type="evidence" value="ECO:0007669"/>
    <property type="project" value="TreeGrafter"/>
</dbReference>
<dbReference type="Gene3D" id="1.20.1260.100">
    <property type="entry name" value="TspO/MBR protein"/>
    <property type="match status" value="1"/>
</dbReference>
<dbReference type="FunFam" id="1.20.1260.100:FF:000001">
    <property type="entry name" value="translocator protein 2"/>
    <property type="match status" value="1"/>
</dbReference>
<evidence type="ECO:0000256" key="1">
    <source>
        <dbReference type="ARBA" id="ARBA00004141"/>
    </source>
</evidence>
<reference evidence="7" key="1">
    <citation type="submission" date="2022-01" db="EMBL/GenBank/DDBJ databases">
        <authorList>
            <person name="King R."/>
        </authorList>
    </citation>
    <scope>NUCLEOTIDE SEQUENCE</scope>
</reference>
<keyword evidence="5 6" id="KW-0472">Membrane</keyword>
<evidence type="ECO:0000256" key="6">
    <source>
        <dbReference type="SAM" id="Phobius"/>
    </source>
</evidence>
<proteinExistence type="inferred from homology"/>
<protein>
    <recommendedName>
        <fullName evidence="9">Translocator protein</fullName>
    </recommendedName>
</protein>
<organism evidence="7 8">
    <name type="scientific">Psylliodes chrysocephalus</name>
    <dbReference type="NCBI Taxonomy" id="3402493"/>
    <lineage>
        <taxon>Eukaryota</taxon>
        <taxon>Metazoa</taxon>
        <taxon>Ecdysozoa</taxon>
        <taxon>Arthropoda</taxon>
        <taxon>Hexapoda</taxon>
        <taxon>Insecta</taxon>
        <taxon>Pterygota</taxon>
        <taxon>Neoptera</taxon>
        <taxon>Endopterygota</taxon>
        <taxon>Coleoptera</taxon>
        <taxon>Polyphaga</taxon>
        <taxon>Cucujiformia</taxon>
        <taxon>Chrysomeloidea</taxon>
        <taxon>Chrysomelidae</taxon>
        <taxon>Galerucinae</taxon>
        <taxon>Alticini</taxon>
        <taxon>Psylliodes</taxon>
    </lineage>
</organism>
<dbReference type="PIRSF" id="PIRSF005859">
    <property type="entry name" value="PBR"/>
    <property type="match status" value="1"/>
</dbReference>
<dbReference type="GO" id="GO:0033013">
    <property type="term" value="P:tetrapyrrole metabolic process"/>
    <property type="evidence" value="ECO:0007669"/>
    <property type="project" value="UniProtKB-ARBA"/>
</dbReference>
<evidence type="ECO:0000313" key="8">
    <source>
        <dbReference type="Proteomes" id="UP001153636"/>
    </source>
</evidence>
<dbReference type="InterPro" id="IPR004307">
    <property type="entry name" value="TspO_MBR"/>
</dbReference>
<feature type="transmembrane region" description="Helical" evidence="6">
    <location>
        <begin position="47"/>
        <end position="68"/>
    </location>
</feature>